<sequence>MDSFFITVNSWTSSGSLIAMLGAFLWGMVSVALSPCHMASIPLMVTYVAGQEKAVNPKSAATYAFAFTGGLFLTIALVGVICSLLGLMLGEIGSWWTILVGAVLIWVALDMLGVQVCSMSGSLMSRLKVKGVGGAFVLGLAYGVLSGSCTFGFIAPILAIITVQNDIVTGIILILLFGIGHSLPIAFAGSSTAAVSNLLENGSFQRGSLWFKRAAGVGIAFLGLYFILAPWVGV</sequence>
<evidence type="ECO:0000256" key="7">
    <source>
        <dbReference type="SAM" id="Phobius"/>
    </source>
</evidence>
<reference evidence="9 10" key="1">
    <citation type="submission" date="2013-11" db="EMBL/GenBank/DDBJ databases">
        <title>Metagenomic analysis of a methanogenic consortium involved in long chain n-alkane degradation.</title>
        <authorList>
            <person name="Davidova I.A."/>
            <person name="Callaghan A.V."/>
            <person name="Wawrik B."/>
            <person name="Pruitt S."/>
            <person name="Marks C."/>
            <person name="Duncan K.E."/>
            <person name="Suflita J.M."/>
        </authorList>
    </citation>
    <scope>NUCLEOTIDE SEQUENCE [LARGE SCALE GENOMIC DNA]</scope>
    <source>
        <strain evidence="9 10">SPR</strain>
    </source>
</reference>
<proteinExistence type="inferred from homology"/>
<dbReference type="PATRIC" id="fig|1429043.3.peg.3262"/>
<evidence type="ECO:0000256" key="3">
    <source>
        <dbReference type="ARBA" id="ARBA00022692"/>
    </source>
</evidence>
<feature type="transmembrane region" description="Helical" evidence="7">
    <location>
        <begin position="135"/>
        <end position="161"/>
    </location>
</feature>
<dbReference type="RefSeq" id="WP_044349735.1">
    <property type="nucleotide sequence ID" value="NZ_AZAC01000018.1"/>
</dbReference>
<evidence type="ECO:0000256" key="4">
    <source>
        <dbReference type="ARBA" id="ARBA00022748"/>
    </source>
</evidence>
<organism evidence="9 10">
    <name type="scientific">Dethiosulfatarculus sandiegensis</name>
    <dbReference type="NCBI Taxonomy" id="1429043"/>
    <lineage>
        <taxon>Bacteria</taxon>
        <taxon>Pseudomonadati</taxon>
        <taxon>Thermodesulfobacteriota</taxon>
        <taxon>Desulfarculia</taxon>
        <taxon>Desulfarculales</taxon>
        <taxon>Desulfarculaceae</taxon>
        <taxon>Dethiosulfatarculus</taxon>
    </lineage>
</organism>
<feature type="transmembrane region" description="Helical" evidence="7">
    <location>
        <begin position="61"/>
        <end position="89"/>
    </location>
</feature>
<dbReference type="PANTHER" id="PTHR31272:SF6">
    <property type="entry name" value="CYTOCHROME C-TYPE BIOGENESIS CCDA-LIKE CHLOROPLASTIC PROTEIN"/>
    <property type="match status" value="1"/>
</dbReference>
<dbReference type="GO" id="GO:0016020">
    <property type="term" value="C:membrane"/>
    <property type="evidence" value="ECO:0007669"/>
    <property type="project" value="UniProtKB-SubCell"/>
</dbReference>
<evidence type="ECO:0000313" key="9">
    <source>
        <dbReference type="EMBL" id="KIX13106.1"/>
    </source>
</evidence>
<keyword evidence="5 7" id="KW-1133">Transmembrane helix</keyword>
<feature type="transmembrane region" description="Helical" evidence="7">
    <location>
        <begin position="20"/>
        <end position="49"/>
    </location>
</feature>
<dbReference type="InterPro" id="IPR003834">
    <property type="entry name" value="Cyt_c_assmbl_TM_dom"/>
</dbReference>
<dbReference type="PANTHER" id="PTHR31272">
    <property type="entry name" value="CYTOCHROME C-TYPE BIOGENESIS PROTEIN HI_1454-RELATED"/>
    <property type="match status" value="1"/>
</dbReference>
<keyword evidence="6 7" id="KW-0472">Membrane</keyword>
<evidence type="ECO:0000256" key="5">
    <source>
        <dbReference type="ARBA" id="ARBA00022989"/>
    </source>
</evidence>
<comment type="subcellular location">
    <subcellularLocation>
        <location evidence="1">Membrane</location>
        <topology evidence="1">Multi-pass membrane protein</topology>
    </subcellularLocation>
</comment>
<evidence type="ECO:0000256" key="6">
    <source>
        <dbReference type="ARBA" id="ARBA00023136"/>
    </source>
</evidence>
<dbReference type="AlphaFoldDB" id="A0A0D2JBI4"/>
<protein>
    <submittedName>
        <fullName evidence="9">Cytochrome C biosynthesis protein</fullName>
    </submittedName>
</protein>
<gene>
    <name evidence="9" type="ORF">X474_15435</name>
</gene>
<keyword evidence="3 7" id="KW-0812">Transmembrane</keyword>
<feature type="transmembrane region" description="Helical" evidence="7">
    <location>
        <begin position="95"/>
        <end position="114"/>
    </location>
</feature>
<feature type="domain" description="Cytochrome C biogenesis protein transmembrane" evidence="8">
    <location>
        <begin position="19"/>
        <end position="194"/>
    </location>
</feature>
<evidence type="ECO:0000256" key="2">
    <source>
        <dbReference type="ARBA" id="ARBA00006143"/>
    </source>
</evidence>
<evidence type="ECO:0000256" key="1">
    <source>
        <dbReference type="ARBA" id="ARBA00004141"/>
    </source>
</evidence>
<evidence type="ECO:0000259" key="8">
    <source>
        <dbReference type="Pfam" id="PF02683"/>
    </source>
</evidence>
<evidence type="ECO:0000313" key="10">
    <source>
        <dbReference type="Proteomes" id="UP000032233"/>
    </source>
</evidence>
<name>A0A0D2JBI4_9BACT</name>
<dbReference type="GO" id="GO:0017004">
    <property type="term" value="P:cytochrome complex assembly"/>
    <property type="evidence" value="ECO:0007669"/>
    <property type="project" value="UniProtKB-KW"/>
</dbReference>
<comment type="similarity">
    <text evidence="2">Belongs to the DsbD family.</text>
</comment>
<dbReference type="Pfam" id="PF02683">
    <property type="entry name" value="DsbD_TM"/>
    <property type="match status" value="1"/>
</dbReference>
<dbReference type="STRING" id="1429043.X474_15435"/>
<keyword evidence="4" id="KW-0201">Cytochrome c-type biogenesis</keyword>
<keyword evidence="10" id="KW-1185">Reference proteome</keyword>
<feature type="transmembrane region" description="Helical" evidence="7">
    <location>
        <begin position="167"/>
        <end position="189"/>
    </location>
</feature>
<dbReference type="InterPro" id="IPR051790">
    <property type="entry name" value="Cytochrome_c-biogenesis_DsbD"/>
</dbReference>
<comment type="caution">
    <text evidence="9">The sequence shown here is derived from an EMBL/GenBank/DDBJ whole genome shotgun (WGS) entry which is preliminary data.</text>
</comment>
<dbReference type="InParanoid" id="A0A0D2JBI4"/>
<dbReference type="Proteomes" id="UP000032233">
    <property type="component" value="Unassembled WGS sequence"/>
</dbReference>
<accession>A0A0D2JBI4</accession>
<dbReference type="OrthoDB" id="9809733at2"/>
<feature type="transmembrane region" description="Helical" evidence="7">
    <location>
        <begin position="210"/>
        <end position="232"/>
    </location>
</feature>
<dbReference type="EMBL" id="AZAC01000018">
    <property type="protein sequence ID" value="KIX13106.1"/>
    <property type="molecule type" value="Genomic_DNA"/>
</dbReference>